<dbReference type="InterPro" id="IPR027417">
    <property type="entry name" value="P-loop_NTPase"/>
</dbReference>
<dbReference type="GO" id="GO:0016887">
    <property type="term" value="F:ATP hydrolysis activity"/>
    <property type="evidence" value="ECO:0007669"/>
    <property type="project" value="InterPro"/>
</dbReference>
<dbReference type="Proteomes" id="UP001168821">
    <property type="component" value="Unassembled WGS sequence"/>
</dbReference>
<feature type="transmembrane region" description="Helical" evidence="10">
    <location>
        <begin position="426"/>
        <end position="449"/>
    </location>
</feature>
<gene>
    <name evidence="12" type="ORF">Zmor_004626</name>
</gene>
<evidence type="ECO:0000256" key="10">
    <source>
        <dbReference type="SAM" id="Phobius"/>
    </source>
</evidence>
<keyword evidence="7" id="KW-0067">ATP-binding</keyword>
<dbReference type="Gene3D" id="3.40.50.300">
    <property type="entry name" value="P-loop containing nucleotide triphosphate hydrolases"/>
    <property type="match status" value="2"/>
</dbReference>
<dbReference type="PANTHER" id="PTHR19229">
    <property type="entry name" value="ATP-BINDING CASSETTE TRANSPORTER SUBFAMILY A ABCA"/>
    <property type="match status" value="1"/>
</dbReference>
<feature type="transmembrane region" description="Helical" evidence="10">
    <location>
        <begin position="1075"/>
        <end position="1102"/>
    </location>
</feature>
<evidence type="ECO:0000313" key="13">
    <source>
        <dbReference type="Proteomes" id="UP001168821"/>
    </source>
</evidence>
<dbReference type="InterPro" id="IPR026082">
    <property type="entry name" value="ABCA"/>
</dbReference>
<organism evidence="12 13">
    <name type="scientific">Zophobas morio</name>
    <dbReference type="NCBI Taxonomy" id="2755281"/>
    <lineage>
        <taxon>Eukaryota</taxon>
        <taxon>Metazoa</taxon>
        <taxon>Ecdysozoa</taxon>
        <taxon>Arthropoda</taxon>
        <taxon>Hexapoda</taxon>
        <taxon>Insecta</taxon>
        <taxon>Pterygota</taxon>
        <taxon>Neoptera</taxon>
        <taxon>Endopterygota</taxon>
        <taxon>Coleoptera</taxon>
        <taxon>Polyphaga</taxon>
        <taxon>Cucujiformia</taxon>
        <taxon>Tenebrionidae</taxon>
        <taxon>Zophobas</taxon>
    </lineage>
</organism>
<feature type="transmembrane region" description="Helical" evidence="10">
    <location>
        <begin position="21"/>
        <end position="43"/>
    </location>
</feature>
<keyword evidence="3" id="KW-0813">Transport</keyword>
<keyword evidence="13" id="KW-1185">Reference proteome</keyword>
<evidence type="ECO:0000256" key="5">
    <source>
        <dbReference type="ARBA" id="ARBA00022737"/>
    </source>
</evidence>
<evidence type="ECO:0000256" key="7">
    <source>
        <dbReference type="ARBA" id="ARBA00022840"/>
    </source>
</evidence>
<evidence type="ECO:0000256" key="9">
    <source>
        <dbReference type="ARBA" id="ARBA00023136"/>
    </source>
</evidence>
<sequence>MAKLLRKFALLMWKNWLVLKRHPWVLIGEIIYVLSVLVLIYLLRREYSVSEQETYYGYPQELDWRSFTSSGCASGDSKQIAYSPTSPLLHRMMVSSCTRKNLTILEFDTKAELSEKISTDNQFVAGLNVALEFSDNLRGINESKDVPDDVEVTIRLPHKIDISDKWYSDRLYSYVSNMWGSSGQYAYERKFLRLQSYIMFFLAHDVDYIENFPTDNTIVSVSFPRPAILYDEFFGEENLSEPTFIALIICLFVYNHLVTIKKVASEKEKQLKESMKIMGLPGWLQWLCWFLQALLFNTVYIVLLLCMYTYIDPPIFVYSNGCILFLFFFLYAFSLISLAFLISTLFAKANANVLIGCFILLIAIFAYYSMVNRPEEKGASAPIVLLTSLLPTSALGFGMQIIFIYERIQKGVNWHNVATKPIPLDVSLRDIMVMLLADAILYMCLALYIEIVFPGEYGVPQPWYFLCLRSTWTSKPTYLRRRQVEQSATSNRESFEQVAGNRPVGIQLVNLTKTFGSHQAIKNLNLELYQGQLTVLVGHNGAGKTTTLNAITGMLPPSGGTVYVNGYDVRKNITKVRDGMGLCLEHNVLFDELTVTEHLRFFSKLKGLDGKEAVSDVDKYVKALQLEEKRNSYPRTLSGGMKRKVSVAAALCGRTKVVILDEPTKGMDPSSRREVWNLLQEIKGDRTILLTTHYMDEADVLGDRVAIMATGEVRCCGSSFFLKQKYGAGYYLVLEVSPRCQPDRITALVKKHIANAQLHSSATLELSYHLPGNESQKFEAMLSELENNLGKLEIISFGVSVASLEDVFMKVIINTENKKTSSNGKTQTELNDRAKTELLSGFPLIANQIIAMFLKRSLSTLRWWPITLIQIFLPGIVFLLIMQTGGSTRNQESDWPLINVTNLDLYPSPITLLAGERFLPVYRIYKGVLNSHQVIEVDRIENEILRQSELSRDTVKMHYIIGASFNSTTSVAWFNSDAIHALPLSLGLVLNALYREFLGSDRSSISFVNHPLPRTMIKDDDDDLGRIEEQKAVGVILCLGYAVAFVASLFILFYINERSSGSKNLQMVSGVNVFVFWITSFLCDLIVFFLMLCVIVALILILEFDYLKSYLGCLIVLFIAFFCFVLMLIYLLSIMLKKPSYGLILLFVFGFITGSGIVLFLNLRHRENRQTAHSMLVLTPFGSLTLGMFALFEQHMNKQFCSRSYGENSCEKDETCCYTDNCYGTTVENIGTNIICSFIISILCFILLIMHEYSLLAYPINRIRGKRNPPATPADVNGDVQEEINRIKNTPENTLYNTHSLVLRDLTKYYGKFPSVKGLCLAVKSGECFGLIGENGAGKTTTFKMITGETSISYGDAVINGLSVRRSRKTVQKQIGYCPQFDALPAYLTPRETIRIFALLRGVTWKNCKPLVENLAEAFDFSKYVDNKIKTLSGGNKRKVSAALAVVGDPPLVYLDELSSGVDPVAKRRLRSTLLKHRNEGKCIIMTTQSIEETEALCTRVAIMVNGSFQCLGSIQRLKSQFAMGCSLKIKAKKPVHEDTITAVDNFVKQNFPKAVLLERYQEMLSYEIEGSMAWSKMFGVMERNKKALGIEEYTLEQASLEQVFLNFVKHQE</sequence>
<feature type="transmembrane region" description="Helical" evidence="10">
    <location>
        <begin position="1032"/>
        <end position="1055"/>
    </location>
</feature>
<keyword evidence="9 10" id="KW-0472">Membrane</keyword>
<dbReference type="FunFam" id="3.40.50.300:FF:000298">
    <property type="entry name" value="ATP-binding cassette sub-family A member 12"/>
    <property type="match status" value="1"/>
</dbReference>
<evidence type="ECO:0000313" key="12">
    <source>
        <dbReference type="EMBL" id="KAJ3660158.1"/>
    </source>
</evidence>
<reference evidence="12" key="1">
    <citation type="journal article" date="2023" name="G3 (Bethesda)">
        <title>Whole genome assemblies of Zophobas morio and Tenebrio molitor.</title>
        <authorList>
            <person name="Kaur S."/>
            <person name="Stinson S.A."/>
            <person name="diCenzo G.C."/>
        </authorList>
    </citation>
    <scope>NUCLEOTIDE SEQUENCE</scope>
    <source>
        <strain evidence="12">QUZm001</strain>
    </source>
</reference>
<feature type="transmembrane region" description="Helical" evidence="10">
    <location>
        <begin position="1230"/>
        <end position="1250"/>
    </location>
</feature>
<feature type="transmembrane region" description="Helical" evidence="10">
    <location>
        <begin position="353"/>
        <end position="371"/>
    </location>
</feature>
<dbReference type="PROSITE" id="PS50893">
    <property type="entry name" value="ABC_TRANSPORTER_2"/>
    <property type="match status" value="2"/>
</dbReference>
<keyword evidence="8 10" id="KW-1133">Transmembrane helix</keyword>
<dbReference type="Pfam" id="PF12698">
    <property type="entry name" value="ABC2_membrane_3"/>
    <property type="match status" value="2"/>
</dbReference>
<comment type="subcellular location">
    <subcellularLocation>
        <location evidence="1">Membrane</location>
        <topology evidence="1">Multi-pass membrane protein</topology>
    </subcellularLocation>
</comment>
<evidence type="ECO:0000256" key="3">
    <source>
        <dbReference type="ARBA" id="ARBA00022448"/>
    </source>
</evidence>
<dbReference type="GO" id="GO:0005524">
    <property type="term" value="F:ATP binding"/>
    <property type="evidence" value="ECO:0007669"/>
    <property type="project" value="UniProtKB-KW"/>
</dbReference>
<comment type="similarity">
    <text evidence="2">Belongs to the ABC transporter superfamily. ABCA family.</text>
</comment>
<accession>A0AA38MLI1</accession>
<comment type="caution">
    <text evidence="12">The sequence shown here is derived from an EMBL/GenBank/DDBJ whole genome shotgun (WGS) entry which is preliminary data.</text>
</comment>
<protein>
    <recommendedName>
        <fullName evidence="11">ABC transporter domain-containing protein</fullName>
    </recommendedName>
</protein>
<dbReference type="SUPFAM" id="SSF52540">
    <property type="entry name" value="P-loop containing nucleoside triphosphate hydrolases"/>
    <property type="match status" value="2"/>
</dbReference>
<name>A0AA38MLI1_9CUCU</name>
<dbReference type="EMBL" id="JALNTZ010000002">
    <property type="protein sequence ID" value="KAJ3660158.1"/>
    <property type="molecule type" value="Genomic_DNA"/>
</dbReference>
<dbReference type="PANTHER" id="PTHR19229:SF250">
    <property type="entry name" value="ABC TRANSPORTER DOMAIN-CONTAINING PROTEIN-RELATED"/>
    <property type="match status" value="1"/>
</dbReference>
<dbReference type="InterPro" id="IPR017871">
    <property type="entry name" value="ABC_transporter-like_CS"/>
</dbReference>
<evidence type="ECO:0000256" key="2">
    <source>
        <dbReference type="ARBA" id="ARBA00008869"/>
    </source>
</evidence>
<dbReference type="InterPro" id="IPR003439">
    <property type="entry name" value="ABC_transporter-like_ATP-bd"/>
</dbReference>
<evidence type="ECO:0000256" key="6">
    <source>
        <dbReference type="ARBA" id="ARBA00022741"/>
    </source>
</evidence>
<evidence type="ECO:0000256" key="4">
    <source>
        <dbReference type="ARBA" id="ARBA00022692"/>
    </source>
</evidence>
<evidence type="ECO:0000256" key="1">
    <source>
        <dbReference type="ARBA" id="ARBA00004141"/>
    </source>
</evidence>
<evidence type="ECO:0000259" key="11">
    <source>
        <dbReference type="PROSITE" id="PS50893"/>
    </source>
</evidence>
<dbReference type="GO" id="GO:0005319">
    <property type="term" value="F:lipid transporter activity"/>
    <property type="evidence" value="ECO:0007669"/>
    <property type="project" value="TreeGrafter"/>
</dbReference>
<keyword evidence="5" id="KW-0677">Repeat</keyword>
<dbReference type="GO" id="GO:0016020">
    <property type="term" value="C:membrane"/>
    <property type="evidence" value="ECO:0007669"/>
    <property type="project" value="UniProtKB-SubCell"/>
</dbReference>
<feature type="domain" description="ABC transporter" evidence="11">
    <location>
        <begin position="506"/>
        <end position="735"/>
    </location>
</feature>
<dbReference type="SMART" id="SM00382">
    <property type="entry name" value="AAA"/>
    <property type="match status" value="2"/>
</dbReference>
<dbReference type="FunFam" id="3.40.50.300:FF:000335">
    <property type="entry name" value="ATP binding cassette subfamily A member 5"/>
    <property type="match status" value="1"/>
</dbReference>
<dbReference type="GO" id="GO:0140359">
    <property type="term" value="F:ABC-type transporter activity"/>
    <property type="evidence" value="ECO:0007669"/>
    <property type="project" value="InterPro"/>
</dbReference>
<dbReference type="InterPro" id="IPR013525">
    <property type="entry name" value="ABC2_TM"/>
</dbReference>
<evidence type="ECO:0000256" key="8">
    <source>
        <dbReference type="ARBA" id="ARBA00022989"/>
    </source>
</evidence>
<dbReference type="InterPro" id="IPR003593">
    <property type="entry name" value="AAA+_ATPase"/>
</dbReference>
<proteinExistence type="inferred from homology"/>
<feature type="transmembrane region" description="Helical" evidence="10">
    <location>
        <begin position="863"/>
        <end position="882"/>
    </location>
</feature>
<dbReference type="PROSITE" id="PS00211">
    <property type="entry name" value="ABC_TRANSPORTER_1"/>
    <property type="match status" value="1"/>
</dbReference>
<feature type="transmembrane region" description="Helical" evidence="10">
    <location>
        <begin position="1114"/>
        <end position="1135"/>
    </location>
</feature>
<feature type="transmembrane region" description="Helical" evidence="10">
    <location>
        <begin position="284"/>
        <end position="311"/>
    </location>
</feature>
<dbReference type="Pfam" id="PF00005">
    <property type="entry name" value="ABC_tran"/>
    <property type="match status" value="2"/>
</dbReference>
<feature type="transmembrane region" description="Helical" evidence="10">
    <location>
        <begin position="244"/>
        <end position="264"/>
    </location>
</feature>
<dbReference type="CDD" id="cd03263">
    <property type="entry name" value="ABC_subfamily_A"/>
    <property type="match status" value="2"/>
</dbReference>
<feature type="transmembrane region" description="Helical" evidence="10">
    <location>
        <begin position="383"/>
        <end position="405"/>
    </location>
</feature>
<feature type="transmembrane region" description="Helical" evidence="10">
    <location>
        <begin position="323"/>
        <end position="346"/>
    </location>
</feature>
<keyword evidence="6" id="KW-0547">Nucleotide-binding</keyword>
<feature type="transmembrane region" description="Helical" evidence="10">
    <location>
        <begin position="1141"/>
        <end position="1163"/>
    </location>
</feature>
<dbReference type="InterPro" id="IPR056264">
    <property type="entry name" value="R2_ABCA1-4-like"/>
</dbReference>
<dbReference type="Pfam" id="PF23321">
    <property type="entry name" value="R1_ABCA1"/>
    <property type="match status" value="1"/>
</dbReference>
<feature type="domain" description="ABC transporter" evidence="11">
    <location>
        <begin position="1301"/>
        <end position="1531"/>
    </location>
</feature>
<keyword evidence="4 10" id="KW-0812">Transmembrane</keyword>